<evidence type="ECO:0000313" key="2">
    <source>
        <dbReference type="EMBL" id="MCQ6956739.1"/>
    </source>
</evidence>
<protein>
    <submittedName>
        <fullName evidence="2">Gamma-glutamylcyclotransferase</fullName>
    </submittedName>
</protein>
<dbReference type="CDD" id="cd06661">
    <property type="entry name" value="GGCT_like"/>
    <property type="match status" value="1"/>
</dbReference>
<dbReference type="InterPro" id="IPR036568">
    <property type="entry name" value="GGCT-like_sf"/>
</dbReference>
<dbReference type="Proteomes" id="UP001204376">
    <property type="component" value="Unassembled WGS sequence"/>
</dbReference>
<gene>
    <name evidence="2" type="ORF">NPE20_02160</name>
</gene>
<dbReference type="SUPFAM" id="SSF110857">
    <property type="entry name" value="Gamma-glutamyl cyclotransferase-like"/>
    <property type="match status" value="1"/>
</dbReference>
<accession>A0ABT1SWL1</accession>
<dbReference type="InterPro" id="IPR009288">
    <property type="entry name" value="AIG2-like_dom"/>
</dbReference>
<dbReference type="Gene3D" id="3.10.490.10">
    <property type="entry name" value="Gamma-glutamyl cyclotransferase-like"/>
    <property type="match status" value="1"/>
</dbReference>
<evidence type="ECO:0000259" key="1">
    <source>
        <dbReference type="Pfam" id="PF06094"/>
    </source>
</evidence>
<organism evidence="2 3">
    <name type="scientific">Mucilaginibacter aquariorum</name>
    <dbReference type="NCBI Taxonomy" id="2967225"/>
    <lineage>
        <taxon>Bacteria</taxon>
        <taxon>Pseudomonadati</taxon>
        <taxon>Bacteroidota</taxon>
        <taxon>Sphingobacteriia</taxon>
        <taxon>Sphingobacteriales</taxon>
        <taxon>Sphingobacteriaceae</taxon>
        <taxon>Mucilaginibacter</taxon>
    </lineage>
</organism>
<feature type="domain" description="Gamma-glutamylcyclotransferase AIG2-like" evidence="1">
    <location>
        <begin position="5"/>
        <end position="127"/>
    </location>
</feature>
<dbReference type="EMBL" id="JANHOH010000001">
    <property type="protein sequence ID" value="MCQ6956739.1"/>
    <property type="molecule type" value="Genomic_DNA"/>
</dbReference>
<evidence type="ECO:0000313" key="3">
    <source>
        <dbReference type="Proteomes" id="UP001204376"/>
    </source>
</evidence>
<dbReference type="Pfam" id="PF06094">
    <property type="entry name" value="GGACT"/>
    <property type="match status" value="1"/>
</dbReference>
<dbReference type="InterPro" id="IPR013024">
    <property type="entry name" value="GGCT-like"/>
</dbReference>
<proteinExistence type="predicted"/>
<reference evidence="2 3" key="1">
    <citation type="submission" date="2022-07" db="EMBL/GenBank/DDBJ databases">
        <title>Mucilaginibacter sp. JC4.</title>
        <authorList>
            <person name="Le V."/>
            <person name="Ko S.-R."/>
            <person name="Ahn C.-Y."/>
            <person name="Oh H.-M."/>
        </authorList>
    </citation>
    <scope>NUCLEOTIDE SEQUENCE [LARGE SCALE GENOMIC DNA]</scope>
    <source>
        <strain evidence="2 3">JC4</strain>
    </source>
</reference>
<keyword evidence="3" id="KW-1185">Reference proteome</keyword>
<sequence length="138" mass="15599">MTDLLFVYGTLLQPGNEFADYLNQHCTYITLGKMKGILYDIGEYPGLVIPGGAEQYIYGSVLKLCHPEENLRVIDDYEGFGPGQEQPNLFERVLKPVETNSEIIEAWVYLYNLPIADLPQITSGNYSEYIKQKKSPGN</sequence>
<dbReference type="RefSeq" id="WP_256536950.1">
    <property type="nucleotide sequence ID" value="NZ_JANHOH010000001.1"/>
</dbReference>
<name>A0ABT1SWL1_9SPHI</name>
<comment type="caution">
    <text evidence="2">The sequence shown here is derived from an EMBL/GenBank/DDBJ whole genome shotgun (WGS) entry which is preliminary data.</text>
</comment>